<feature type="chain" id="PRO_5009309447" evidence="1">
    <location>
        <begin position="18"/>
        <end position="124"/>
    </location>
</feature>
<dbReference type="PANTHER" id="PTHR35182">
    <property type="entry name" value="PROTEIN CBG13762"/>
    <property type="match status" value="1"/>
</dbReference>
<evidence type="ECO:0000313" key="2">
    <source>
        <dbReference type="Proteomes" id="UP000095282"/>
    </source>
</evidence>
<name>A0A1I7UW82_9PELO</name>
<evidence type="ECO:0000256" key="1">
    <source>
        <dbReference type="SAM" id="SignalP"/>
    </source>
</evidence>
<evidence type="ECO:0000313" key="3">
    <source>
        <dbReference type="WBParaSite" id="Csp11.Scaffold630.g19965.t1"/>
    </source>
</evidence>
<protein>
    <submittedName>
        <fullName evidence="3">CUB_2 domain-containing protein</fullName>
    </submittedName>
</protein>
<proteinExistence type="predicted"/>
<feature type="signal peptide" evidence="1">
    <location>
        <begin position="1"/>
        <end position="17"/>
    </location>
</feature>
<dbReference type="Proteomes" id="UP000095282">
    <property type="component" value="Unplaced"/>
</dbReference>
<keyword evidence="1" id="KW-0732">Signal</keyword>
<organism evidence="2 3">
    <name type="scientific">Caenorhabditis tropicalis</name>
    <dbReference type="NCBI Taxonomy" id="1561998"/>
    <lineage>
        <taxon>Eukaryota</taxon>
        <taxon>Metazoa</taxon>
        <taxon>Ecdysozoa</taxon>
        <taxon>Nematoda</taxon>
        <taxon>Chromadorea</taxon>
        <taxon>Rhabditida</taxon>
        <taxon>Rhabditina</taxon>
        <taxon>Rhabditomorpha</taxon>
        <taxon>Rhabditoidea</taxon>
        <taxon>Rhabditidae</taxon>
        <taxon>Peloderinae</taxon>
        <taxon>Caenorhabditis</taxon>
    </lineage>
</organism>
<reference evidence="3" key="1">
    <citation type="submission" date="2016-11" db="UniProtKB">
        <authorList>
            <consortium name="WormBaseParasite"/>
        </authorList>
    </citation>
    <scope>IDENTIFICATION</scope>
</reference>
<dbReference type="WBParaSite" id="Csp11.Scaffold630.g19965.t1">
    <property type="protein sequence ID" value="Csp11.Scaffold630.g19965.t1"/>
    <property type="gene ID" value="Csp11.Scaffold630.g19965"/>
</dbReference>
<dbReference type="AlphaFoldDB" id="A0A1I7UW82"/>
<dbReference type="PANTHER" id="PTHR35182:SF4">
    <property type="entry name" value="SCP DOMAIN-CONTAINING PROTEIN-RELATED"/>
    <property type="match status" value="1"/>
</dbReference>
<keyword evidence="2" id="KW-1185">Reference proteome</keyword>
<accession>A0A1I7UW82</accession>
<sequence length="124" mass="14183">MIHQLLVALLMVSTISAQDFISFGVNETATIPLPQSPTYRRTIYLPQEHIYRVCNGKNANTCGFWENTANKKKVKSGETSYNTDKKKLTIKQIMVSDYGTYMTGDKKTSIVVFQSWDYIYKPTQ</sequence>